<dbReference type="EMBL" id="BMMS01000021">
    <property type="protein sequence ID" value="GGO93572.1"/>
    <property type="molecule type" value="Genomic_DNA"/>
</dbReference>
<evidence type="ECO:0008006" key="4">
    <source>
        <dbReference type="Google" id="ProtNLM"/>
    </source>
</evidence>
<evidence type="ECO:0000256" key="1">
    <source>
        <dbReference type="SAM" id="MobiDB-lite"/>
    </source>
</evidence>
<reference evidence="2" key="2">
    <citation type="submission" date="2020-09" db="EMBL/GenBank/DDBJ databases">
        <authorList>
            <person name="Sun Q."/>
            <person name="Zhou Y."/>
        </authorList>
    </citation>
    <scope>NUCLEOTIDE SEQUENCE</scope>
    <source>
        <strain evidence="2">CGMCC 4.7201</strain>
    </source>
</reference>
<dbReference type="AlphaFoldDB" id="A0A917ZUY3"/>
<organism evidence="2 3">
    <name type="scientific">Wenjunlia tyrosinilytica</name>
    <dbReference type="NCBI Taxonomy" id="1544741"/>
    <lineage>
        <taxon>Bacteria</taxon>
        <taxon>Bacillati</taxon>
        <taxon>Actinomycetota</taxon>
        <taxon>Actinomycetes</taxon>
        <taxon>Kitasatosporales</taxon>
        <taxon>Streptomycetaceae</taxon>
        <taxon>Wenjunlia</taxon>
    </lineage>
</organism>
<gene>
    <name evidence="2" type="ORF">GCM10012280_46390</name>
</gene>
<dbReference type="RefSeq" id="WP_229698681.1">
    <property type="nucleotide sequence ID" value="NZ_BMMS01000021.1"/>
</dbReference>
<proteinExistence type="predicted"/>
<reference evidence="2" key="1">
    <citation type="journal article" date="2014" name="Int. J. Syst. Evol. Microbiol.">
        <title>Complete genome sequence of Corynebacterium casei LMG S-19264T (=DSM 44701T), isolated from a smear-ripened cheese.</title>
        <authorList>
            <consortium name="US DOE Joint Genome Institute (JGI-PGF)"/>
            <person name="Walter F."/>
            <person name="Albersmeier A."/>
            <person name="Kalinowski J."/>
            <person name="Ruckert C."/>
        </authorList>
    </citation>
    <scope>NUCLEOTIDE SEQUENCE</scope>
    <source>
        <strain evidence="2">CGMCC 4.7201</strain>
    </source>
</reference>
<keyword evidence="3" id="KW-1185">Reference proteome</keyword>
<evidence type="ECO:0000313" key="2">
    <source>
        <dbReference type="EMBL" id="GGO93572.1"/>
    </source>
</evidence>
<dbReference type="PROSITE" id="PS51318">
    <property type="entry name" value="TAT"/>
    <property type="match status" value="1"/>
</dbReference>
<dbReference type="Proteomes" id="UP000641932">
    <property type="component" value="Unassembled WGS sequence"/>
</dbReference>
<comment type="caution">
    <text evidence="2">The sequence shown here is derived from an EMBL/GenBank/DDBJ whole genome shotgun (WGS) entry which is preliminary data.</text>
</comment>
<protein>
    <recommendedName>
        <fullName evidence="4">Lipoprotein</fullName>
    </recommendedName>
</protein>
<feature type="region of interest" description="Disordered" evidence="1">
    <location>
        <begin position="1"/>
        <end position="21"/>
    </location>
</feature>
<name>A0A917ZUY3_9ACTN</name>
<dbReference type="InterPro" id="IPR006311">
    <property type="entry name" value="TAT_signal"/>
</dbReference>
<evidence type="ECO:0000313" key="3">
    <source>
        <dbReference type="Proteomes" id="UP000641932"/>
    </source>
</evidence>
<accession>A0A917ZUY3</accession>
<sequence length="178" mass="17680">MPISKKCQLSAGPAGSPSRRSVLRAGAGATALTAAGAAVGAAGLTACSNGQEGTAADGSRGNRLRARAAEDAAALIAAYDATLRAHPDLEKELRPLRADLVLHLEAFGGHGTPSSASSSPGASDVPDGAVAAKRALARTERRTADARTADLLDAPPELARLLASVAASGAGRALLLRS</sequence>